<sequence>MDAEHMQIGRVAERTGLSLRTIRYYGEVGLAEPSARSRGGFRLYTEADVDRLLLIKRMKPLDFSLEETRDLLEALDRLEDPTASDEQRDRLVERLDMFEQAAEARCRALRERLAMAEEFADRLRAQHTKHTAPQSQQVRNTKQR</sequence>
<comment type="caution">
    <text evidence="4">The sequence shown here is derived from an EMBL/GenBank/DDBJ whole genome shotgun (WGS) entry which is preliminary data.</text>
</comment>
<dbReference type="AlphaFoldDB" id="A0A7W7W6D3"/>
<dbReference type="EMBL" id="JACHJT010000002">
    <property type="protein sequence ID" value="MBB4934784.1"/>
    <property type="molecule type" value="Genomic_DNA"/>
</dbReference>
<organism evidence="4 5">
    <name type="scientific">Lipingzhangella halophila</name>
    <dbReference type="NCBI Taxonomy" id="1783352"/>
    <lineage>
        <taxon>Bacteria</taxon>
        <taxon>Bacillati</taxon>
        <taxon>Actinomycetota</taxon>
        <taxon>Actinomycetes</taxon>
        <taxon>Streptosporangiales</taxon>
        <taxon>Nocardiopsidaceae</taxon>
        <taxon>Lipingzhangella</taxon>
    </lineage>
</organism>
<dbReference type="SUPFAM" id="SSF46955">
    <property type="entry name" value="Putative DNA-binding domain"/>
    <property type="match status" value="1"/>
</dbReference>
<dbReference type="PANTHER" id="PTHR30204">
    <property type="entry name" value="REDOX-CYCLING DRUG-SENSING TRANSCRIPTIONAL ACTIVATOR SOXR"/>
    <property type="match status" value="1"/>
</dbReference>
<feature type="domain" description="HTH merR-type" evidence="3">
    <location>
        <begin position="5"/>
        <end position="74"/>
    </location>
</feature>
<dbReference type="RefSeq" id="WP_246438168.1">
    <property type="nucleotide sequence ID" value="NZ_JACHJT010000002.1"/>
</dbReference>
<feature type="region of interest" description="Disordered" evidence="2">
    <location>
        <begin position="121"/>
        <end position="144"/>
    </location>
</feature>
<dbReference type="InterPro" id="IPR000551">
    <property type="entry name" value="MerR-type_HTH_dom"/>
</dbReference>
<keyword evidence="1 4" id="KW-0238">DNA-binding</keyword>
<keyword evidence="5" id="KW-1185">Reference proteome</keyword>
<dbReference type="SMART" id="SM00422">
    <property type="entry name" value="HTH_MERR"/>
    <property type="match status" value="1"/>
</dbReference>
<evidence type="ECO:0000256" key="1">
    <source>
        <dbReference type="ARBA" id="ARBA00023125"/>
    </source>
</evidence>
<proteinExistence type="predicted"/>
<gene>
    <name evidence="4" type="ORF">F4561_005678</name>
</gene>
<accession>A0A7W7W6D3</accession>
<name>A0A7W7W6D3_9ACTN</name>
<dbReference type="PRINTS" id="PR00040">
    <property type="entry name" value="HTHMERR"/>
</dbReference>
<dbReference type="InterPro" id="IPR047057">
    <property type="entry name" value="MerR_fam"/>
</dbReference>
<dbReference type="Pfam" id="PF13411">
    <property type="entry name" value="MerR_1"/>
    <property type="match status" value="1"/>
</dbReference>
<evidence type="ECO:0000313" key="5">
    <source>
        <dbReference type="Proteomes" id="UP000523007"/>
    </source>
</evidence>
<dbReference type="Proteomes" id="UP000523007">
    <property type="component" value="Unassembled WGS sequence"/>
</dbReference>
<feature type="compositionally biased region" description="Polar residues" evidence="2">
    <location>
        <begin position="131"/>
        <end position="144"/>
    </location>
</feature>
<dbReference type="InterPro" id="IPR009061">
    <property type="entry name" value="DNA-bd_dom_put_sf"/>
</dbReference>
<protein>
    <submittedName>
        <fullName evidence="4">DNA-binding transcriptional MerR regulator</fullName>
    </submittedName>
</protein>
<dbReference type="PROSITE" id="PS50937">
    <property type="entry name" value="HTH_MERR_2"/>
    <property type="match status" value="1"/>
</dbReference>
<dbReference type="GO" id="GO:0003677">
    <property type="term" value="F:DNA binding"/>
    <property type="evidence" value="ECO:0007669"/>
    <property type="project" value="UniProtKB-KW"/>
</dbReference>
<dbReference type="PANTHER" id="PTHR30204:SF93">
    <property type="entry name" value="HTH MERR-TYPE DOMAIN-CONTAINING PROTEIN"/>
    <property type="match status" value="1"/>
</dbReference>
<dbReference type="GO" id="GO:0003700">
    <property type="term" value="F:DNA-binding transcription factor activity"/>
    <property type="evidence" value="ECO:0007669"/>
    <property type="project" value="InterPro"/>
</dbReference>
<dbReference type="Gene3D" id="1.10.1660.10">
    <property type="match status" value="1"/>
</dbReference>
<reference evidence="4 5" key="1">
    <citation type="submission" date="2020-08" db="EMBL/GenBank/DDBJ databases">
        <title>Sequencing the genomes of 1000 actinobacteria strains.</title>
        <authorList>
            <person name="Klenk H.-P."/>
        </authorList>
    </citation>
    <scope>NUCLEOTIDE SEQUENCE [LARGE SCALE GENOMIC DNA]</scope>
    <source>
        <strain evidence="4 5">DSM 102030</strain>
    </source>
</reference>
<evidence type="ECO:0000313" key="4">
    <source>
        <dbReference type="EMBL" id="MBB4934784.1"/>
    </source>
</evidence>
<evidence type="ECO:0000256" key="2">
    <source>
        <dbReference type="SAM" id="MobiDB-lite"/>
    </source>
</evidence>
<evidence type="ECO:0000259" key="3">
    <source>
        <dbReference type="PROSITE" id="PS50937"/>
    </source>
</evidence>